<dbReference type="CDD" id="cd07185">
    <property type="entry name" value="OmpA_C-like"/>
    <property type="match status" value="1"/>
</dbReference>
<name>A0A918U6W9_9NEIS</name>
<evidence type="ECO:0000256" key="3">
    <source>
        <dbReference type="ARBA" id="ARBA00022475"/>
    </source>
</evidence>
<keyword evidence="6 7" id="KW-0472">Membrane</keyword>
<evidence type="ECO:0000256" key="8">
    <source>
        <dbReference type="SAM" id="MobiDB-lite"/>
    </source>
</evidence>
<keyword evidence="4 9" id="KW-0812">Transmembrane</keyword>
<protein>
    <submittedName>
        <fullName evidence="11">Chemotaxis protein LafU</fullName>
    </submittedName>
</protein>
<organism evidence="11 12">
    <name type="scientific">Paludibacterium paludis</name>
    <dbReference type="NCBI Taxonomy" id="1225769"/>
    <lineage>
        <taxon>Bacteria</taxon>
        <taxon>Pseudomonadati</taxon>
        <taxon>Pseudomonadota</taxon>
        <taxon>Betaproteobacteria</taxon>
        <taxon>Neisseriales</taxon>
        <taxon>Chromobacteriaceae</taxon>
        <taxon>Paludibacterium</taxon>
    </lineage>
</organism>
<dbReference type="PANTHER" id="PTHR30329">
    <property type="entry name" value="STATOR ELEMENT OF FLAGELLAR MOTOR COMPLEX"/>
    <property type="match status" value="1"/>
</dbReference>
<dbReference type="SUPFAM" id="SSF103088">
    <property type="entry name" value="OmpA-like"/>
    <property type="match status" value="1"/>
</dbReference>
<dbReference type="Gene3D" id="3.30.1330.60">
    <property type="entry name" value="OmpA-like domain"/>
    <property type="match status" value="1"/>
</dbReference>
<dbReference type="InterPro" id="IPR006665">
    <property type="entry name" value="OmpA-like"/>
</dbReference>
<feature type="region of interest" description="Disordered" evidence="8">
    <location>
        <begin position="300"/>
        <end position="334"/>
    </location>
</feature>
<dbReference type="PANTHER" id="PTHR30329:SF21">
    <property type="entry name" value="LIPOPROTEIN YIAD-RELATED"/>
    <property type="match status" value="1"/>
</dbReference>
<keyword evidence="3" id="KW-1003">Cell membrane</keyword>
<feature type="transmembrane region" description="Helical" evidence="9">
    <location>
        <begin position="30"/>
        <end position="50"/>
    </location>
</feature>
<feature type="compositionally biased region" description="Polar residues" evidence="8">
    <location>
        <begin position="106"/>
        <end position="120"/>
    </location>
</feature>
<dbReference type="InterPro" id="IPR036737">
    <property type="entry name" value="OmpA-like_sf"/>
</dbReference>
<dbReference type="InterPro" id="IPR050330">
    <property type="entry name" value="Bact_OuterMem_StrucFunc"/>
</dbReference>
<gene>
    <name evidence="11" type="primary">lafU</name>
    <name evidence="11" type="ORF">GCM10011289_04010</name>
</gene>
<evidence type="ECO:0000256" key="5">
    <source>
        <dbReference type="ARBA" id="ARBA00022989"/>
    </source>
</evidence>
<evidence type="ECO:0000313" key="12">
    <source>
        <dbReference type="Proteomes" id="UP000645257"/>
    </source>
</evidence>
<dbReference type="InterPro" id="IPR025713">
    <property type="entry name" value="MotB-like_N_dom"/>
</dbReference>
<dbReference type="GO" id="GO:0005886">
    <property type="term" value="C:plasma membrane"/>
    <property type="evidence" value="ECO:0007669"/>
    <property type="project" value="UniProtKB-SubCell"/>
</dbReference>
<dbReference type="PROSITE" id="PS51123">
    <property type="entry name" value="OMPA_2"/>
    <property type="match status" value="1"/>
</dbReference>
<comment type="caution">
    <text evidence="11">The sequence shown here is derived from an EMBL/GenBank/DDBJ whole genome shotgun (WGS) entry which is preliminary data.</text>
</comment>
<keyword evidence="5 9" id="KW-1133">Transmembrane helix</keyword>
<evidence type="ECO:0000259" key="10">
    <source>
        <dbReference type="PROSITE" id="PS51123"/>
    </source>
</evidence>
<accession>A0A918U6W9</accession>
<dbReference type="Pfam" id="PF13677">
    <property type="entry name" value="MotB_plug"/>
    <property type="match status" value="1"/>
</dbReference>
<evidence type="ECO:0000256" key="2">
    <source>
        <dbReference type="ARBA" id="ARBA00008914"/>
    </source>
</evidence>
<reference evidence="11" key="1">
    <citation type="journal article" date="2014" name="Int. J. Syst. Evol. Microbiol.">
        <title>Complete genome sequence of Corynebacterium casei LMG S-19264T (=DSM 44701T), isolated from a smear-ripened cheese.</title>
        <authorList>
            <consortium name="US DOE Joint Genome Institute (JGI-PGF)"/>
            <person name="Walter F."/>
            <person name="Albersmeier A."/>
            <person name="Kalinowski J."/>
            <person name="Ruckert C."/>
        </authorList>
    </citation>
    <scope>NUCLEOTIDE SEQUENCE</scope>
    <source>
        <strain evidence="11">KCTC 32182</strain>
    </source>
</reference>
<dbReference type="RefSeq" id="WP_189530581.1">
    <property type="nucleotide sequence ID" value="NZ_BMYX01000001.1"/>
</dbReference>
<feature type="domain" description="OmpA-like" evidence="10">
    <location>
        <begin position="165"/>
        <end position="284"/>
    </location>
</feature>
<dbReference type="AlphaFoldDB" id="A0A918U6W9"/>
<comment type="similarity">
    <text evidence="2">Belongs to the MotB family.</text>
</comment>
<feature type="region of interest" description="Disordered" evidence="8">
    <location>
        <begin position="106"/>
        <end position="125"/>
    </location>
</feature>
<dbReference type="EMBL" id="BMYX01000001">
    <property type="protein sequence ID" value="GGY04676.1"/>
    <property type="molecule type" value="Genomic_DNA"/>
</dbReference>
<evidence type="ECO:0000313" key="11">
    <source>
        <dbReference type="EMBL" id="GGY04676.1"/>
    </source>
</evidence>
<evidence type="ECO:0000256" key="4">
    <source>
        <dbReference type="ARBA" id="ARBA00022692"/>
    </source>
</evidence>
<comment type="subcellular location">
    <subcellularLocation>
        <location evidence="1">Cell membrane</location>
        <topology evidence="1">Single-pass membrane protein</topology>
    </subcellularLocation>
</comment>
<dbReference type="Pfam" id="PF00691">
    <property type="entry name" value="OmpA"/>
    <property type="match status" value="1"/>
</dbReference>
<evidence type="ECO:0000256" key="7">
    <source>
        <dbReference type="PROSITE-ProRule" id="PRU00473"/>
    </source>
</evidence>
<proteinExistence type="inferred from homology"/>
<reference evidence="11" key="2">
    <citation type="submission" date="2020-09" db="EMBL/GenBank/DDBJ databases">
        <authorList>
            <person name="Sun Q."/>
            <person name="Kim S."/>
        </authorList>
    </citation>
    <scope>NUCLEOTIDE SEQUENCE</scope>
    <source>
        <strain evidence="11">KCTC 32182</strain>
    </source>
</reference>
<evidence type="ECO:0000256" key="1">
    <source>
        <dbReference type="ARBA" id="ARBA00004162"/>
    </source>
</evidence>
<sequence length="334" mass="35929">MALKKEHEEAVIKRVSRKHDEEGHGGAWKVAFADFCLALMCLFLVLWVLAARNQEQAETLLRTSFGNPALEGGSSVLNHEGNPPGSLIPRDPVSGRIQAQAQSQIKNSGMNSAIQKNGAETSEERKYYDSAEDLKKLAKTLKEMSAEAGLGGNIDSNITPYGLRVMLHDTDNQGMFDRGSALPSPRFRLLLHKIGPLFAAIENQVMVVGHTDSVQYAAKGASAFSNWTLSSNRAMAARANLIDGGMPAANVLQVVGMADRAPYDPAHPDASINRRIELLVLSRSQAAFVAGLFGMPGANPPPIRTLEVKPSDGGSMESLRTELPKAGQPPAPKR</sequence>
<evidence type="ECO:0000256" key="6">
    <source>
        <dbReference type="ARBA" id="ARBA00023136"/>
    </source>
</evidence>
<keyword evidence="12" id="KW-1185">Reference proteome</keyword>
<dbReference type="Proteomes" id="UP000645257">
    <property type="component" value="Unassembled WGS sequence"/>
</dbReference>
<evidence type="ECO:0000256" key="9">
    <source>
        <dbReference type="SAM" id="Phobius"/>
    </source>
</evidence>